<feature type="compositionally biased region" description="Basic and acidic residues" evidence="1">
    <location>
        <begin position="26"/>
        <end position="63"/>
    </location>
</feature>
<dbReference type="Pfam" id="PF17322">
    <property type="entry name" value="DUF5364"/>
    <property type="match status" value="1"/>
</dbReference>
<dbReference type="InterPro" id="IPR035303">
    <property type="entry name" value="DUF5364"/>
</dbReference>
<organism evidence="2 3">
    <name type="scientific">Kluyveromyces dobzhanskii CBS 2104</name>
    <dbReference type="NCBI Taxonomy" id="1427455"/>
    <lineage>
        <taxon>Eukaryota</taxon>
        <taxon>Fungi</taxon>
        <taxon>Dikarya</taxon>
        <taxon>Ascomycota</taxon>
        <taxon>Saccharomycotina</taxon>
        <taxon>Saccharomycetes</taxon>
        <taxon>Saccharomycetales</taxon>
        <taxon>Saccharomycetaceae</taxon>
        <taxon>Kluyveromyces</taxon>
    </lineage>
</organism>
<reference evidence="2 3" key="1">
    <citation type="submission" date="2014-03" db="EMBL/GenBank/DDBJ databases">
        <title>The genome of Kluyveromyces dobzhanskii.</title>
        <authorList>
            <person name="Nystedt B."/>
            <person name="Astrom S."/>
        </authorList>
    </citation>
    <scope>NUCLEOTIDE SEQUENCE [LARGE SCALE GENOMIC DNA]</scope>
    <source>
        <strain evidence="2 3">CBS 2104</strain>
    </source>
</reference>
<feature type="compositionally biased region" description="Polar residues" evidence="1">
    <location>
        <begin position="134"/>
        <end position="144"/>
    </location>
</feature>
<feature type="region of interest" description="Disordered" evidence="1">
    <location>
        <begin position="1"/>
        <end position="76"/>
    </location>
</feature>
<accession>A0A0A8L0V5</accession>
<feature type="compositionally biased region" description="Basic and acidic residues" evidence="1">
    <location>
        <begin position="1"/>
        <end position="19"/>
    </location>
</feature>
<proteinExistence type="predicted"/>
<feature type="compositionally biased region" description="Polar residues" evidence="1">
    <location>
        <begin position="152"/>
        <end position="166"/>
    </location>
</feature>
<gene>
    <name evidence="2" type="ORF">KLDO_g59</name>
</gene>
<name>A0A0A8L0V5_9SACH</name>
<evidence type="ECO:0000313" key="2">
    <source>
        <dbReference type="EMBL" id="CDO91727.1"/>
    </source>
</evidence>
<feature type="compositionally biased region" description="Acidic residues" evidence="1">
    <location>
        <begin position="186"/>
        <end position="195"/>
    </location>
</feature>
<evidence type="ECO:0000256" key="1">
    <source>
        <dbReference type="SAM" id="MobiDB-lite"/>
    </source>
</evidence>
<feature type="compositionally biased region" description="Acidic residues" evidence="1">
    <location>
        <begin position="66"/>
        <end position="76"/>
    </location>
</feature>
<comment type="caution">
    <text evidence="2">The sequence shown here is derived from an EMBL/GenBank/DDBJ whole genome shotgun (WGS) entry which is preliminary data.</text>
</comment>
<keyword evidence="3" id="KW-1185">Reference proteome</keyword>
<dbReference type="Proteomes" id="UP000031516">
    <property type="component" value="Unassembled WGS sequence"/>
</dbReference>
<dbReference type="AlphaFoldDB" id="A0A0A8L0V5"/>
<feature type="region of interest" description="Disordered" evidence="1">
    <location>
        <begin position="130"/>
        <end position="195"/>
    </location>
</feature>
<evidence type="ECO:0000313" key="3">
    <source>
        <dbReference type="Proteomes" id="UP000031516"/>
    </source>
</evidence>
<sequence length="195" mass="21923">MDVYSLKKDNRKKFQDKEKLKRKHATPSDRKYRALNKKAETEERAAEEENKPDPLESNSHRYTSELLDELDAGSDDDQIIDVNAKIKQILLTRGDEEPFVKSTATRNANGSYTKKQLENMSVSQLNEVLLNRETAPTSAASEPQPKQEQRPKTFQSSNGIANSKDTTAAPVALKSTPSSIPNPLKDDEDFLDSMI</sequence>
<dbReference type="OrthoDB" id="4069039at2759"/>
<dbReference type="EMBL" id="CCBQ010000001">
    <property type="protein sequence ID" value="CDO91727.1"/>
    <property type="molecule type" value="Genomic_DNA"/>
</dbReference>
<protein>
    <submittedName>
        <fullName evidence="2">WGS project CCBQ000000000 data, contig 00028</fullName>
    </submittedName>
</protein>